<evidence type="ECO:0000313" key="5">
    <source>
        <dbReference type="Proteomes" id="UP000487757"/>
    </source>
</evidence>
<evidence type="ECO:0000256" key="2">
    <source>
        <dbReference type="PROSITE-ProRule" id="PRU00335"/>
    </source>
</evidence>
<keyword evidence="1 2" id="KW-0238">DNA-binding</keyword>
<dbReference type="Proteomes" id="UP000487757">
    <property type="component" value="Unassembled WGS sequence"/>
</dbReference>
<comment type="caution">
    <text evidence="4">The sequence shown here is derived from an EMBL/GenBank/DDBJ whole genome shotgun (WGS) entry which is preliminary data.</text>
</comment>
<sequence>MDKKEERLNHILKATITILSEEGAEKLSMRKVAKNANLSLSNLQYYYKDKDLLLIATVKYYFESCQEEVTQAIALLTAERMPSTEVFLRKLLNMLLLEGKSNDQVLMFQEIWTLSARNEELERAVETYYKNYCTWLIDLISKFSKEPEVIVSLLIPFIEGYTIVNNVIPLDKERIIQMMVKLISSMDK</sequence>
<evidence type="ECO:0000256" key="1">
    <source>
        <dbReference type="ARBA" id="ARBA00023125"/>
    </source>
</evidence>
<feature type="domain" description="HTH tetR-type" evidence="3">
    <location>
        <begin position="5"/>
        <end position="65"/>
    </location>
</feature>
<protein>
    <submittedName>
        <fullName evidence="4">TetR family transcriptional regulator</fullName>
    </submittedName>
</protein>
<dbReference type="OrthoDB" id="714393at2"/>
<dbReference type="InterPro" id="IPR001647">
    <property type="entry name" value="HTH_TetR"/>
</dbReference>
<evidence type="ECO:0000259" key="3">
    <source>
        <dbReference type="PROSITE" id="PS50977"/>
    </source>
</evidence>
<keyword evidence="5" id="KW-1185">Reference proteome</keyword>
<dbReference type="Gene3D" id="1.10.357.10">
    <property type="entry name" value="Tetracycline Repressor, domain 2"/>
    <property type="match status" value="1"/>
</dbReference>
<dbReference type="EMBL" id="WKKH01000001">
    <property type="protein sequence ID" value="MRX74465.1"/>
    <property type="molecule type" value="Genomic_DNA"/>
</dbReference>
<accession>A0A7K0FS81</accession>
<proteinExistence type="predicted"/>
<dbReference type="AlphaFoldDB" id="A0A7K0FS81"/>
<evidence type="ECO:0000313" key="4">
    <source>
        <dbReference type="EMBL" id="MRX74465.1"/>
    </source>
</evidence>
<organism evidence="4 5">
    <name type="scientific">Pedobacter petrophilus</name>
    <dbReference type="NCBI Taxonomy" id="1908241"/>
    <lineage>
        <taxon>Bacteria</taxon>
        <taxon>Pseudomonadati</taxon>
        <taxon>Bacteroidota</taxon>
        <taxon>Sphingobacteriia</taxon>
        <taxon>Sphingobacteriales</taxon>
        <taxon>Sphingobacteriaceae</taxon>
        <taxon>Pedobacter</taxon>
    </lineage>
</organism>
<dbReference type="RefSeq" id="WP_154278621.1">
    <property type="nucleotide sequence ID" value="NZ_JBHUJQ010000001.1"/>
</dbReference>
<name>A0A7K0FS81_9SPHI</name>
<gene>
    <name evidence="4" type="ORF">GJU39_00065</name>
</gene>
<dbReference type="GO" id="GO:0003677">
    <property type="term" value="F:DNA binding"/>
    <property type="evidence" value="ECO:0007669"/>
    <property type="project" value="UniProtKB-UniRule"/>
</dbReference>
<reference evidence="4 5" key="1">
    <citation type="submission" date="2019-11" db="EMBL/GenBank/DDBJ databases">
        <title>Pedobacter petrophilus genome.</title>
        <authorList>
            <person name="Feldbauer M.J."/>
            <person name="Newman J.D."/>
        </authorList>
    </citation>
    <scope>NUCLEOTIDE SEQUENCE [LARGE SCALE GENOMIC DNA]</scope>
    <source>
        <strain evidence="4 5">LMG 29686</strain>
    </source>
</reference>
<dbReference type="InterPro" id="IPR009057">
    <property type="entry name" value="Homeodomain-like_sf"/>
</dbReference>
<feature type="DNA-binding region" description="H-T-H motif" evidence="2">
    <location>
        <begin position="28"/>
        <end position="47"/>
    </location>
</feature>
<dbReference type="Pfam" id="PF00440">
    <property type="entry name" value="TetR_N"/>
    <property type="match status" value="1"/>
</dbReference>
<dbReference type="SUPFAM" id="SSF46689">
    <property type="entry name" value="Homeodomain-like"/>
    <property type="match status" value="1"/>
</dbReference>
<dbReference type="PROSITE" id="PS50977">
    <property type="entry name" value="HTH_TETR_2"/>
    <property type="match status" value="1"/>
</dbReference>